<evidence type="ECO:0000313" key="3">
    <source>
        <dbReference type="Proteomes" id="UP000198310"/>
    </source>
</evidence>
<dbReference type="EMBL" id="FZNS01000009">
    <property type="protein sequence ID" value="SNR85863.1"/>
    <property type="molecule type" value="Genomic_DNA"/>
</dbReference>
<dbReference type="Proteomes" id="UP000198310">
    <property type="component" value="Unassembled WGS sequence"/>
</dbReference>
<feature type="region of interest" description="Disordered" evidence="1">
    <location>
        <begin position="152"/>
        <end position="172"/>
    </location>
</feature>
<keyword evidence="3" id="KW-1185">Reference proteome</keyword>
<protein>
    <submittedName>
        <fullName evidence="2">Dephospho-CoA kinase</fullName>
    </submittedName>
</protein>
<dbReference type="InterPro" id="IPR027417">
    <property type="entry name" value="P-loop_NTPase"/>
</dbReference>
<dbReference type="AlphaFoldDB" id="A0A238ZT64"/>
<sequence>MAHYWLVKYGLRFAGRTFASMIRLIGFSGRRGSGKDTIARLMQQFQPQRQWHIRSVGEPIKAVCAALAGEGTTPYYSQRGKAELLPNFGRTRGEMLQQVGLALRQWEPNIWVQAFFSKLPKEQFTLIPDVRFPNEADLIRSRGGLMLRVEGDPLRQRGDGTRDDNHPSETALDGYPHFDLTIHNSGSLTDLERQVRELMERL</sequence>
<dbReference type="SUPFAM" id="SSF52540">
    <property type="entry name" value="P-loop containing nucleoside triphosphate hydrolases"/>
    <property type="match status" value="1"/>
</dbReference>
<accession>A0A238ZT64</accession>
<name>A0A238ZT64_9BACT</name>
<evidence type="ECO:0000313" key="2">
    <source>
        <dbReference type="EMBL" id="SNR85863.1"/>
    </source>
</evidence>
<proteinExistence type="predicted"/>
<organism evidence="2 3">
    <name type="scientific">Hymenobacter mucosus</name>
    <dbReference type="NCBI Taxonomy" id="1411120"/>
    <lineage>
        <taxon>Bacteria</taxon>
        <taxon>Pseudomonadati</taxon>
        <taxon>Bacteroidota</taxon>
        <taxon>Cytophagia</taxon>
        <taxon>Cytophagales</taxon>
        <taxon>Hymenobacteraceae</taxon>
        <taxon>Hymenobacter</taxon>
    </lineage>
</organism>
<reference evidence="3" key="1">
    <citation type="submission" date="2017-06" db="EMBL/GenBank/DDBJ databases">
        <authorList>
            <person name="Varghese N."/>
            <person name="Submissions S."/>
        </authorList>
    </citation>
    <scope>NUCLEOTIDE SEQUENCE [LARGE SCALE GENOMIC DNA]</scope>
    <source>
        <strain evidence="3">DSM 28041</strain>
    </source>
</reference>
<feature type="compositionally biased region" description="Basic and acidic residues" evidence="1">
    <location>
        <begin position="152"/>
        <end position="167"/>
    </location>
</feature>
<dbReference type="GO" id="GO:0016301">
    <property type="term" value="F:kinase activity"/>
    <property type="evidence" value="ECO:0007669"/>
    <property type="project" value="UniProtKB-KW"/>
</dbReference>
<dbReference type="RefSeq" id="WP_089333635.1">
    <property type="nucleotide sequence ID" value="NZ_FZNS01000009.1"/>
</dbReference>
<keyword evidence="2" id="KW-0418">Kinase</keyword>
<keyword evidence="2" id="KW-0808">Transferase</keyword>
<gene>
    <name evidence="2" type="ORF">SAMN06269173_10981</name>
</gene>
<dbReference type="Gene3D" id="3.40.50.300">
    <property type="entry name" value="P-loop containing nucleotide triphosphate hydrolases"/>
    <property type="match status" value="1"/>
</dbReference>
<evidence type="ECO:0000256" key="1">
    <source>
        <dbReference type="SAM" id="MobiDB-lite"/>
    </source>
</evidence>